<dbReference type="OrthoDB" id="6901468at2"/>
<proteinExistence type="predicted"/>
<accession>A0A1H7A6T7</accession>
<protein>
    <recommendedName>
        <fullName evidence="1">DUF4224 domain-containing protein</fullName>
    </recommendedName>
</protein>
<evidence type="ECO:0000313" key="2">
    <source>
        <dbReference type="EMBL" id="SEJ56755.1"/>
    </source>
</evidence>
<keyword evidence="3" id="KW-1185">Reference proteome</keyword>
<name>A0A1H7A6T7_9PSED</name>
<evidence type="ECO:0000313" key="3">
    <source>
        <dbReference type="Proteomes" id="UP000242930"/>
    </source>
</evidence>
<organism evidence="2 3">
    <name type="scientific">Pseudomonas linyingensis</name>
    <dbReference type="NCBI Taxonomy" id="915471"/>
    <lineage>
        <taxon>Bacteria</taxon>
        <taxon>Pseudomonadati</taxon>
        <taxon>Pseudomonadota</taxon>
        <taxon>Gammaproteobacteria</taxon>
        <taxon>Pseudomonadales</taxon>
        <taxon>Pseudomonadaceae</taxon>
        <taxon>Pseudomonas</taxon>
    </lineage>
</organism>
<dbReference type="Proteomes" id="UP000242930">
    <property type="component" value="Unassembled WGS sequence"/>
</dbReference>
<sequence>MEPLFLSHREVCEMTGAGTKAGQVRVLVKNGIRHTIKANGWPCVARAAILGTQEKHEKPAWQPRKAG</sequence>
<dbReference type="RefSeq" id="WP_090311942.1">
    <property type="nucleotide sequence ID" value="NZ_FNZE01000011.1"/>
</dbReference>
<dbReference type="STRING" id="915471.SAMN05216201_11116"/>
<feature type="domain" description="DUF4224" evidence="1">
    <location>
        <begin position="5"/>
        <end position="49"/>
    </location>
</feature>
<dbReference type="Pfam" id="PF13986">
    <property type="entry name" value="DUF4224"/>
    <property type="match status" value="1"/>
</dbReference>
<dbReference type="EMBL" id="FNZE01000011">
    <property type="protein sequence ID" value="SEJ56755.1"/>
    <property type="molecule type" value="Genomic_DNA"/>
</dbReference>
<reference evidence="3" key="1">
    <citation type="submission" date="2016-10" db="EMBL/GenBank/DDBJ databases">
        <authorList>
            <person name="Varghese N."/>
            <person name="Submissions S."/>
        </authorList>
    </citation>
    <scope>NUCLEOTIDE SEQUENCE [LARGE SCALE GENOMIC DNA]</scope>
    <source>
        <strain evidence="3">LMG 25967</strain>
    </source>
</reference>
<evidence type="ECO:0000259" key="1">
    <source>
        <dbReference type="Pfam" id="PF13986"/>
    </source>
</evidence>
<dbReference type="AlphaFoldDB" id="A0A1H7A6T7"/>
<dbReference type="InterPro" id="IPR025319">
    <property type="entry name" value="DUF4224"/>
</dbReference>
<gene>
    <name evidence="2" type="ORF">SAMN05216201_11116</name>
</gene>